<evidence type="ECO:0000313" key="1">
    <source>
        <dbReference type="EMBL" id="RKF15022.1"/>
    </source>
</evidence>
<gene>
    <name evidence="1" type="ORF">D6850_09195</name>
</gene>
<name>A0A3A8B3B3_9RHOB</name>
<dbReference type="Pfam" id="PF13704">
    <property type="entry name" value="Glyco_tranf_2_4"/>
    <property type="match status" value="1"/>
</dbReference>
<dbReference type="Proteomes" id="UP000281128">
    <property type="component" value="Unassembled WGS sequence"/>
</dbReference>
<sequence length="317" mass="35088">MTGLPKWGIVATIRADARAILDFAAHHLDLGAHRLHVFLDEDCPQARAALEAHPRCRVTLTDAAFWAARRRPRPDKHQARQTMNATRAYRRRPGVDWLAHIDVDEFLLPEAPLARQLAALPAAAPTARMRPVEALAPLPGDDPAQTWFKGCAPGQKLRNRQTAEIYPTYGAHLNGGFLSHVAGKIFVRTGIEGLSLRIHNAFLDGARIPNAHELPRTLLAHFHAPDWQTWQRAYRYRLRHGSYRAGLRGGGAEGTAMNTLFSLIEREGGEAALRAFYDEVCTASPGLRARLAANGLLHRAALDLDAKRARHFPDHAG</sequence>
<dbReference type="AlphaFoldDB" id="A0A3A8B3B3"/>
<keyword evidence="2" id="KW-1185">Reference proteome</keyword>
<comment type="caution">
    <text evidence="1">The sequence shown here is derived from an EMBL/GenBank/DDBJ whole genome shotgun (WGS) entry which is preliminary data.</text>
</comment>
<organism evidence="1 2">
    <name type="scientific">Roseovarius spongiae</name>
    <dbReference type="NCBI Taxonomy" id="2320272"/>
    <lineage>
        <taxon>Bacteria</taxon>
        <taxon>Pseudomonadati</taxon>
        <taxon>Pseudomonadota</taxon>
        <taxon>Alphaproteobacteria</taxon>
        <taxon>Rhodobacterales</taxon>
        <taxon>Roseobacteraceae</taxon>
        <taxon>Roseovarius</taxon>
    </lineage>
</organism>
<protein>
    <submittedName>
        <fullName evidence="1">Glycosyltransferase family 2 protein</fullName>
    </submittedName>
</protein>
<dbReference type="EMBL" id="RAPE01000002">
    <property type="protein sequence ID" value="RKF15022.1"/>
    <property type="molecule type" value="Genomic_DNA"/>
</dbReference>
<reference evidence="1 2" key="1">
    <citation type="submission" date="2018-09" db="EMBL/GenBank/DDBJ databases">
        <title>Roseovarius spongiae sp. nov., isolated from a marine sponge.</title>
        <authorList>
            <person name="Zhuang L."/>
            <person name="Luo L."/>
        </authorList>
    </citation>
    <scope>NUCLEOTIDE SEQUENCE [LARGE SCALE GENOMIC DNA]</scope>
    <source>
        <strain evidence="1 2">HN-E21</strain>
    </source>
</reference>
<dbReference type="OrthoDB" id="7203640at2"/>
<evidence type="ECO:0000313" key="2">
    <source>
        <dbReference type="Proteomes" id="UP000281128"/>
    </source>
</evidence>
<dbReference type="GO" id="GO:0016740">
    <property type="term" value="F:transferase activity"/>
    <property type="evidence" value="ECO:0007669"/>
    <property type="project" value="UniProtKB-KW"/>
</dbReference>
<accession>A0A3A8B3B3</accession>
<keyword evidence="1" id="KW-0808">Transferase</keyword>
<dbReference type="RefSeq" id="WP_121166079.1">
    <property type="nucleotide sequence ID" value="NZ_RAPE01000002.1"/>
</dbReference>
<proteinExistence type="predicted"/>